<feature type="transmembrane region" description="Helical" evidence="1">
    <location>
        <begin position="76"/>
        <end position="103"/>
    </location>
</feature>
<feature type="transmembrane region" description="Helical" evidence="1">
    <location>
        <begin position="282"/>
        <end position="301"/>
    </location>
</feature>
<accession>A0ABY5KY18</accession>
<gene>
    <name evidence="2" type="ORF">NP064_00300</name>
</gene>
<feature type="transmembrane region" description="Helical" evidence="1">
    <location>
        <begin position="246"/>
        <end position="270"/>
    </location>
</feature>
<name>A0ABY5KY18_9CELL</name>
<evidence type="ECO:0000313" key="2">
    <source>
        <dbReference type="EMBL" id="UUI75410.1"/>
    </source>
</evidence>
<feature type="transmembrane region" description="Helical" evidence="1">
    <location>
        <begin position="144"/>
        <end position="165"/>
    </location>
</feature>
<evidence type="ECO:0000313" key="3">
    <source>
        <dbReference type="Proteomes" id="UP001316189"/>
    </source>
</evidence>
<keyword evidence="1" id="KW-0812">Transmembrane</keyword>
<sequence length="322" mass="32120">MSAPAPGTSSASLVAAFAWTAVLAVGTSVLSATRWHSFLWREHHADAEVFSTMRARGAELGLPLLDASLAPRPPGVWASTVIGVSDGLTVAAVALLGVALVAAGHRLWGLLAPVLLNIVPLVAGWPLLGAVVLPGADDPSGGPLPWWAAPLLIGIATSAPAAAAAAAGPGHTPDAATARACPRAVLLRAGLATVLVLGGSMAWSWAVGATTQPWGESLAQHTSTAIVILSTALVAAALPGPRLRRWAAVGVLLVVLDGVLASGVLTGLPAGQALSAGIEDPLARAMALAIGPLAVLAPPAVGRVWRAAFRREQDASAAPGPA</sequence>
<organism evidence="2 3">
    <name type="scientific">Cellulomonas chengniuliangii</name>
    <dbReference type="NCBI Taxonomy" id="2968084"/>
    <lineage>
        <taxon>Bacteria</taxon>
        <taxon>Bacillati</taxon>
        <taxon>Actinomycetota</taxon>
        <taxon>Actinomycetes</taxon>
        <taxon>Micrococcales</taxon>
        <taxon>Cellulomonadaceae</taxon>
        <taxon>Cellulomonas</taxon>
    </lineage>
</organism>
<dbReference type="Proteomes" id="UP001316189">
    <property type="component" value="Chromosome"/>
</dbReference>
<feature type="transmembrane region" description="Helical" evidence="1">
    <location>
        <begin position="110"/>
        <end position="132"/>
    </location>
</feature>
<keyword evidence="1" id="KW-1133">Transmembrane helix</keyword>
<dbReference type="RefSeq" id="WP_227568511.1">
    <property type="nucleotide sequence ID" value="NZ_CP101988.1"/>
</dbReference>
<evidence type="ECO:0008006" key="4">
    <source>
        <dbReference type="Google" id="ProtNLM"/>
    </source>
</evidence>
<dbReference type="EMBL" id="CP101988">
    <property type="protein sequence ID" value="UUI75410.1"/>
    <property type="molecule type" value="Genomic_DNA"/>
</dbReference>
<keyword evidence="1" id="KW-0472">Membrane</keyword>
<reference evidence="2 3" key="1">
    <citation type="submission" date="2022-07" db="EMBL/GenBank/DDBJ databases">
        <title>Novel species in genus cellulomonas.</title>
        <authorList>
            <person name="Ye L."/>
        </authorList>
    </citation>
    <scope>NUCLEOTIDE SEQUENCE [LARGE SCALE GENOMIC DNA]</scope>
    <source>
        <strain evidence="3">zg-Y338</strain>
    </source>
</reference>
<feature type="transmembrane region" description="Helical" evidence="1">
    <location>
        <begin position="185"/>
        <end position="206"/>
    </location>
</feature>
<feature type="transmembrane region" description="Helical" evidence="1">
    <location>
        <begin position="218"/>
        <end position="239"/>
    </location>
</feature>
<protein>
    <recommendedName>
        <fullName evidence="4">Integral membrane protein</fullName>
    </recommendedName>
</protein>
<evidence type="ECO:0000256" key="1">
    <source>
        <dbReference type="SAM" id="Phobius"/>
    </source>
</evidence>
<keyword evidence="3" id="KW-1185">Reference proteome</keyword>
<proteinExistence type="predicted"/>